<organism evidence="2 3">
    <name type="scientific">Trichoglossum hirsutum</name>
    <dbReference type="NCBI Taxonomy" id="265104"/>
    <lineage>
        <taxon>Eukaryota</taxon>
        <taxon>Fungi</taxon>
        <taxon>Dikarya</taxon>
        <taxon>Ascomycota</taxon>
        <taxon>Pezizomycotina</taxon>
        <taxon>Geoglossomycetes</taxon>
        <taxon>Geoglossales</taxon>
        <taxon>Geoglossaceae</taxon>
        <taxon>Trichoglossum</taxon>
    </lineage>
</organism>
<keyword evidence="3" id="KW-1185">Reference proteome</keyword>
<reference evidence="2" key="1">
    <citation type="submission" date="2021-03" db="EMBL/GenBank/DDBJ databases">
        <title>Comparative genomics and phylogenomic investigation of the class Geoglossomycetes provide insights into ecological specialization and systematics.</title>
        <authorList>
            <person name="Melie T."/>
            <person name="Pirro S."/>
            <person name="Miller A.N."/>
            <person name="Quandt A."/>
        </authorList>
    </citation>
    <scope>NUCLEOTIDE SEQUENCE</scope>
    <source>
        <strain evidence="2">CAQ_001_2017</strain>
    </source>
</reference>
<feature type="compositionally biased region" description="Polar residues" evidence="1">
    <location>
        <begin position="95"/>
        <end position="112"/>
    </location>
</feature>
<dbReference type="EMBL" id="JAGHQM010000016">
    <property type="protein sequence ID" value="KAH0566320.1"/>
    <property type="molecule type" value="Genomic_DNA"/>
</dbReference>
<evidence type="ECO:0000313" key="2">
    <source>
        <dbReference type="EMBL" id="KAH0566320.1"/>
    </source>
</evidence>
<feature type="compositionally biased region" description="Polar residues" evidence="1">
    <location>
        <begin position="301"/>
        <end position="312"/>
    </location>
</feature>
<protein>
    <submittedName>
        <fullName evidence="2">Uncharacterized protein</fullName>
    </submittedName>
</protein>
<sequence>MEDPQYATPALPGGTMQYQSEYSQDPQRQQAFHQFGSNPMYNVPQQVSQNPSYDPVQQYPPRQSAAIEVLSSQFAGVQQFYEPTSAPGPVGPSQHAHSQFSSIQYPQQSSLGRSPLPQPYASGLGSLSQVSAPEPMEEQEFGQGSSAFDQAYDQYQTALKQTFLDTRSGHLIEAGNSLEKVSDWLLSHAVELGLVRDEPELHGDRMKLWNEFNTCWLAVLQKEKDMILELHEGGQSPQPPQGIIPEESLERMGRELIRLCDSMERHGLVDYQMGVWEEEIISILQECLELLENNGEGVTAGSRTGPSATSRNPGPGAGS</sequence>
<feature type="region of interest" description="Disordered" evidence="1">
    <location>
        <begin position="81"/>
        <end position="139"/>
    </location>
</feature>
<feature type="compositionally biased region" description="Polar residues" evidence="1">
    <location>
        <begin position="16"/>
        <end position="52"/>
    </location>
</feature>
<accession>A0A9P8LI33</accession>
<feature type="region of interest" description="Disordered" evidence="1">
    <location>
        <begin position="296"/>
        <end position="319"/>
    </location>
</feature>
<evidence type="ECO:0000256" key="1">
    <source>
        <dbReference type="SAM" id="MobiDB-lite"/>
    </source>
</evidence>
<evidence type="ECO:0000313" key="3">
    <source>
        <dbReference type="Proteomes" id="UP000750711"/>
    </source>
</evidence>
<name>A0A9P8LI33_9PEZI</name>
<dbReference type="Proteomes" id="UP000750711">
    <property type="component" value="Unassembled WGS sequence"/>
</dbReference>
<dbReference type="AlphaFoldDB" id="A0A9P8LI33"/>
<comment type="caution">
    <text evidence="2">The sequence shown here is derived from an EMBL/GenBank/DDBJ whole genome shotgun (WGS) entry which is preliminary data.</text>
</comment>
<proteinExistence type="predicted"/>
<gene>
    <name evidence="2" type="ORF">GP486_000291</name>
</gene>
<feature type="region of interest" description="Disordered" evidence="1">
    <location>
        <begin position="1"/>
        <end position="59"/>
    </location>
</feature>